<dbReference type="InterPro" id="IPR043128">
    <property type="entry name" value="Rev_trsase/Diguanyl_cyclase"/>
</dbReference>
<dbReference type="PANTHER" id="PTHR24559">
    <property type="entry name" value="TRANSPOSON TY3-I GAG-POL POLYPROTEIN"/>
    <property type="match status" value="1"/>
</dbReference>
<feature type="region of interest" description="Disordered" evidence="1">
    <location>
        <begin position="128"/>
        <end position="156"/>
    </location>
</feature>
<proteinExistence type="predicted"/>
<organism evidence="3">
    <name type="scientific">Tanacetum cinerariifolium</name>
    <name type="common">Dalmatian daisy</name>
    <name type="synonym">Chrysanthemum cinerariifolium</name>
    <dbReference type="NCBI Taxonomy" id="118510"/>
    <lineage>
        <taxon>Eukaryota</taxon>
        <taxon>Viridiplantae</taxon>
        <taxon>Streptophyta</taxon>
        <taxon>Embryophyta</taxon>
        <taxon>Tracheophyta</taxon>
        <taxon>Spermatophyta</taxon>
        <taxon>Magnoliopsida</taxon>
        <taxon>eudicotyledons</taxon>
        <taxon>Gunneridae</taxon>
        <taxon>Pentapetalae</taxon>
        <taxon>asterids</taxon>
        <taxon>campanulids</taxon>
        <taxon>Asterales</taxon>
        <taxon>Asteraceae</taxon>
        <taxon>Asteroideae</taxon>
        <taxon>Anthemideae</taxon>
        <taxon>Anthemidinae</taxon>
        <taxon>Tanacetum</taxon>
    </lineage>
</organism>
<dbReference type="GO" id="GO:0003964">
    <property type="term" value="F:RNA-directed DNA polymerase activity"/>
    <property type="evidence" value="ECO:0007669"/>
    <property type="project" value="UniProtKB-KW"/>
</dbReference>
<dbReference type="InterPro" id="IPR043502">
    <property type="entry name" value="DNA/RNA_pol_sf"/>
</dbReference>
<evidence type="ECO:0000259" key="2">
    <source>
        <dbReference type="Pfam" id="PF00078"/>
    </source>
</evidence>
<dbReference type="CDD" id="cd01647">
    <property type="entry name" value="RT_LTR"/>
    <property type="match status" value="1"/>
</dbReference>
<dbReference type="SUPFAM" id="SSF56672">
    <property type="entry name" value="DNA/RNA polymerases"/>
    <property type="match status" value="1"/>
</dbReference>
<reference evidence="3" key="1">
    <citation type="journal article" date="2019" name="Sci. Rep.">
        <title>Draft genome of Tanacetum cinerariifolium, the natural source of mosquito coil.</title>
        <authorList>
            <person name="Yamashiro T."/>
            <person name="Shiraishi A."/>
            <person name="Satake H."/>
            <person name="Nakayama K."/>
        </authorList>
    </citation>
    <scope>NUCLEOTIDE SEQUENCE</scope>
</reference>
<keyword evidence="3" id="KW-0808">Transferase</keyword>
<dbReference type="InterPro" id="IPR053134">
    <property type="entry name" value="RNA-dir_DNA_polymerase"/>
</dbReference>
<feature type="region of interest" description="Disordered" evidence="1">
    <location>
        <begin position="224"/>
        <end position="251"/>
    </location>
</feature>
<name>A0A6L2LIR3_TANCI</name>
<dbReference type="Gene3D" id="3.30.70.270">
    <property type="match status" value="1"/>
</dbReference>
<dbReference type="PANTHER" id="PTHR24559:SF444">
    <property type="entry name" value="REVERSE TRANSCRIPTASE DOMAIN-CONTAINING PROTEIN"/>
    <property type="match status" value="1"/>
</dbReference>
<sequence length="251" mass="28912">MAPYNEEKTAFYTDHGTYCYTKIPFGLKNVGATYQRLVDTAFQSHIRRNLEAYVDDMVIKSNDEKVLIEDITKTFDNLRRIKMKLNLKKCSFGVKEGKFWVPPDSERDAEPEWKVGCIKKYGRGVLRDEKGHNGAATTNHPSKGGNDVRTRSSGNRVRKCRTISRKKREAIPIHYVSRTLNEAERNYAPLEKLALSLLHMSRRLQSTNNEAEYEALLIGRRMVRKDEGAKHRRKGRLEASSEPDQRKLPGK</sequence>
<evidence type="ECO:0000256" key="1">
    <source>
        <dbReference type="SAM" id="MobiDB-lite"/>
    </source>
</evidence>
<keyword evidence="3" id="KW-0695">RNA-directed DNA polymerase</keyword>
<dbReference type="InterPro" id="IPR000477">
    <property type="entry name" value="RT_dom"/>
</dbReference>
<accession>A0A6L2LIR3</accession>
<evidence type="ECO:0000313" key="3">
    <source>
        <dbReference type="EMBL" id="GEU60075.1"/>
    </source>
</evidence>
<protein>
    <submittedName>
        <fullName evidence="3">Reverse transcriptase domain-containing protein</fullName>
    </submittedName>
</protein>
<dbReference type="Gene3D" id="3.10.10.10">
    <property type="entry name" value="HIV Type 1 Reverse Transcriptase, subunit A, domain 1"/>
    <property type="match status" value="1"/>
</dbReference>
<gene>
    <name evidence="3" type="ORF">Tci_032053</name>
</gene>
<dbReference type="Pfam" id="PF00078">
    <property type="entry name" value="RVT_1"/>
    <property type="match status" value="1"/>
</dbReference>
<keyword evidence="3" id="KW-0548">Nucleotidyltransferase</keyword>
<feature type="domain" description="Reverse transcriptase" evidence="2">
    <location>
        <begin position="11"/>
        <end position="99"/>
    </location>
</feature>
<comment type="caution">
    <text evidence="3">The sequence shown here is derived from an EMBL/GenBank/DDBJ whole genome shotgun (WGS) entry which is preliminary data.</text>
</comment>
<dbReference type="AlphaFoldDB" id="A0A6L2LIR3"/>
<dbReference type="EMBL" id="BKCJ010004278">
    <property type="protein sequence ID" value="GEU60075.1"/>
    <property type="molecule type" value="Genomic_DNA"/>
</dbReference>
<feature type="compositionally biased region" description="Basic and acidic residues" evidence="1">
    <location>
        <begin position="236"/>
        <end position="251"/>
    </location>
</feature>